<evidence type="ECO:0008006" key="3">
    <source>
        <dbReference type="Google" id="ProtNLM"/>
    </source>
</evidence>
<sequence>MKVYICNKSCCPAVETVGDEVLIGEGANTVRLKKNEWNNLVQKIQSGELHSI</sequence>
<gene>
    <name evidence="1" type="ORF">MNV_330035</name>
</gene>
<keyword evidence="2" id="KW-1185">Reference proteome</keyword>
<accession>A0A284VQC0</accession>
<protein>
    <recommendedName>
        <fullName evidence="3">DUF397 domain-containing protein</fullName>
    </recommendedName>
</protein>
<proteinExistence type="predicted"/>
<dbReference type="Proteomes" id="UP000218615">
    <property type="component" value="Unassembled WGS sequence"/>
</dbReference>
<evidence type="ECO:0000313" key="2">
    <source>
        <dbReference type="Proteomes" id="UP000218615"/>
    </source>
</evidence>
<dbReference type="RefSeq" id="WP_179293951.1">
    <property type="nucleotide sequence ID" value="NZ_FZMP01000178.1"/>
</dbReference>
<name>A0A284VQC0_9EURY</name>
<dbReference type="EMBL" id="FZMP01000178">
    <property type="protein sequence ID" value="SNQ61367.1"/>
    <property type="molecule type" value="Genomic_DNA"/>
</dbReference>
<evidence type="ECO:0000313" key="1">
    <source>
        <dbReference type="EMBL" id="SNQ61367.1"/>
    </source>
</evidence>
<organism evidence="1 2">
    <name type="scientific">Candidatus Methanoperedens nitratireducens</name>
    <dbReference type="NCBI Taxonomy" id="1392998"/>
    <lineage>
        <taxon>Archaea</taxon>
        <taxon>Methanobacteriati</taxon>
        <taxon>Methanobacteriota</taxon>
        <taxon>Stenosarchaea group</taxon>
        <taxon>Methanomicrobia</taxon>
        <taxon>Methanosarcinales</taxon>
        <taxon>ANME-2 cluster</taxon>
        <taxon>Candidatus Methanoperedentaceae</taxon>
        <taxon>Candidatus Methanoperedens</taxon>
    </lineage>
</organism>
<dbReference type="AlphaFoldDB" id="A0A284VQC0"/>
<dbReference type="OrthoDB" id="144788at2157"/>
<reference evidence="2" key="1">
    <citation type="submission" date="2017-06" db="EMBL/GenBank/DDBJ databases">
        <authorList>
            <person name="Cremers G."/>
        </authorList>
    </citation>
    <scope>NUCLEOTIDE SEQUENCE [LARGE SCALE GENOMIC DNA]</scope>
</reference>